<dbReference type="EMBL" id="JAVRFF010000040">
    <property type="protein sequence ID" value="MDT0476294.1"/>
    <property type="molecule type" value="Genomic_DNA"/>
</dbReference>
<dbReference type="RefSeq" id="WP_311636994.1">
    <property type="nucleotide sequence ID" value="NZ_JAVRFF010000040.1"/>
</dbReference>
<keyword evidence="2" id="KW-0328">Glycosyltransferase</keyword>
<dbReference type="InterPro" id="IPR029044">
    <property type="entry name" value="Nucleotide-diphossugar_trans"/>
</dbReference>
<dbReference type="Proteomes" id="UP001180489">
    <property type="component" value="Unassembled WGS sequence"/>
</dbReference>
<feature type="domain" description="Glycosyltransferase 2-like" evidence="1">
    <location>
        <begin position="2"/>
        <end position="125"/>
    </location>
</feature>
<gene>
    <name evidence="2" type="ORF">RM863_29625</name>
</gene>
<dbReference type="Gene3D" id="3.90.550.10">
    <property type="entry name" value="Spore Coat Polysaccharide Biosynthesis Protein SpsA, Chain A"/>
    <property type="match status" value="1"/>
</dbReference>
<keyword evidence="3" id="KW-1185">Reference proteome</keyword>
<comment type="caution">
    <text evidence="2">The sequence shown here is derived from an EMBL/GenBank/DDBJ whole genome shotgun (WGS) entry which is preliminary data.</text>
</comment>
<dbReference type="PANTHER" id="PTHR22916">
    <property type="entry name" value="GLYCOSYLTRANSFERASE"/>
    <property type="match status" value="1"/>
</dbReference>
<dbReference type="PANTHER" id="PTHR22916:SF3">
    <property type="entry name" value="UDP-GLCNAC:BETAGAL BETA-1,3-N-ACETYLGLUCOSAMINYLTRANSFERASE-LIKE PROTEIN 1"/>
    <property type="match status" value="1"/>
</dbReference>
<name>A0ABU2USZ6_9ACTN</name>
<dbReference type="GO" id="GO:0016757">
    <property type="term" value="F:glycosyltransferase activity"/>
    <property type="evidence" value="ECO:0007669"/>
    <property type="project" value="UniProtKB-KW"/>
</dbReference>
<keyword evidence="2" id="KW-0808">Transferase</keyword>
<dbReference type="EC" id="2.4.-.-" evidence="2"/>
<evidence type="ECO:0000259" key="1">
    <source>
        <dbReference type="Pfam" id="PF00535"/>
    </source>
</evidence>
<reference evidence="2" key="1">
    <citation type="submission" date="2024-05" db="EMBL/GenBank/DDBJ databases">
        <title>30 novel species of actinomycetes from the DSMZ collection.</title>
        <authorList>
            <person name="Nouioui I."/>
        </authorList>
    </citation>
    <scope>NUCLEOTIDE SEQUENCE</scope>
    <source>
        <strain evidence="2">DSM 41014</strain>
    </source>
</reference>
<proteinExistence type="predicted"/>
<accession>A0ABU2USZ6</accession>
<evidence type="ECO:0000313" key="3">
    <source>
        <dbReference type="Proteomes" id="UP001180489"/>
    </source>
</evidence>
<organism evidence="2 3">
    <name type="scientific">Streptomyces hintoniae</name>
    <dbReference type="NCBI Taxonomy" id="3075521"/>
    <lineage>
        <taxon>Bacteria</taxon>
        <taxon>Bacillati</taxon>
        <taxon>Actinomycetota</taxon>
        <taxon>Actinomycetes</taxon>
        <taxon>Kitasatosporales</taxon>
        <taxon>Streptomycetaceae</taxon>
        <taxon>Streptomyces</taxon>
    </lineage>
</organism>
<protein>
    <submittedName>
        <fullName evidence="2">Glycosyltransferase family A protein</fullName>
        <ecNumber evidence="2">2.4.-.-</ecNumber>
    </submittedName>
</protein>
<sequence length="648" mass="72630">MIMPTYRHEHFIPRALSSLLAQSFTDWELVVVDDGSPDGTRDVVTGFEVPRLRYIRHPHNLGLGAALNRGTAEAAGRYLAYLPSDDFLDADHLSACVAALDANPDAYLAYSGVRWHDKTALNARNPTRSATLRPDVTPGSESAILDDVPGQPGPDWPLPSGNLLALVQVMHRRDAARHMPWPERRESVSDTLEADRWRALLRAGASFVHTGQVTCEWSDHPKQRHKLISGRGLRGENWAGQTFGLPLYRKFYGLRSGEKINWRPSDVSLAVDEARHFAGLAAEAQVGHGSEPSNGLRILLVGSLGFNPERILALREQGHTLLGLWTPEPDFWDSAGPLPFHGVRELEGDDWRQQIRRAAPDVIYALLNWQALPFIHEVFQYNQRRLGIPFVFHFKESPMMAQRAGLWDELHTLVSDSWGRIFSSVELREWFELQFGGTFDSHTTLVLDGDLPKSDWMTDDWAPKLSDSDGEMHTVCVGRTILGPVEALEQHNIHLHIYSHPYMRRGARWAGARPGSHIHLHDPVRPGDWVAELSRYDAAWGHILPSQNHGDLRGAVWNDLNLPARLGTYAAAGLPWIHLRNGGHRVAANNLADRLGVGLTYDTEEELAVRLGTEVSSRSHTRAAVRNRPELSFDHHAVALTNFFRGLR</sequence>
<dbReference type="CDD" id="cd00761">
    <property type="entry name" value="Glyco_tranf_GTA_type"/>
    <property type="match status" value="1"/>
</dbReference>
<evidence type="ECO:0000313" key="2">
    <source>
        <dbReference type="EMBL" id="MDT0476294.1"/>
    </source>
</evidence>
<dbReference type="SUPFAM" id="SSF53448">
    <property type="entry name" value="Nucleotide-diphospho-sugar transferases"/>
    <property type="match status" value="1"/>
</dbReference>
<dbReference type="InterPro" id="IPR001173">
    <property type="entry name" value="Glyco_trans_2-like"/>
</dbReference>
<dbReference type="Pfam" id="PF00535">
    <property type="entry name" value="Glycos_transf_2"/>
    <property type="match status" value="1"/>
</dbReference>